<evidence type="ECO:0000313" key="1">
    <source>
        <dbReference type="EMBL" id="KEF51576.1"/>
    </source>
</evidence>
<dbReference type="HOGENOM" id="CLU_2483367_0_0_1"/>
<gene>
    <name evidence="1" type="ORF">A1O9_12493</name>
</gene>
<evidence type="ECO:0000313" key="2">
    <source>
        <dbReference type="Proteomes" id="UP000027920"/>
    </source>
</evidence>
<comment type="caution">
    <text evidence="1">The sequence shown here is derived from an EMBL/GenBank/DDBJ whole genome shotgun (WGS) entry which is preliminary data.</text>
</comment>
<dbReference type="EMBL" id="AMGV01000023">
    <property type="protein sequence ID" value="KEF51576.1"/>
    <property type="molecule type" value="Genomic_DNA"/>
</dbReference>
<reference evidence="1 2" key="1">
    <citation type="submission" date="2013-03" db="EMBL/GenBank/DDBJ databases">
        <title>The Genome Sequence of Exophiala aquamarina CBS 119918.</title>
        <authorList>
            <consortium name="The Broad Institute Genomics Platform"/>
            <person name="Cuomo C."/>
            <person name="de Hoog S."/>
            <person name="Gorbushina A."/>
            <person name="Walker B."/>
            <person name="Young S.K."/>
            <person name="Zeng Q."/>
            <person name="Gargeya S."/>
            <person name="Fitzgerald M."/>
            <person name="Haas B."/>
            <person name="Abouelleil A."/>
            <person name="Allen A.W."/>
            <person name="Alvarado L."/>
            <person name="Arachchi H.M."/>
            <person name="Berlin A.M."/>
            <person name="Chapman S.B."/>
            <person name="Gainer-Dewar J."/>
            <person name="Goldberg J."/>
            <person name="Griggs A."/>
            <person name="Gujja S."/>
            <person name="Hansen M."/>
            <person name="Howarth C."/>
            <person name="Imamovic A."/>
            <person name="Ireland A."/>
            <person name="Larimer J."/>
            <person name="McCowan C."/>
            <person name="Murphy C."/>
            <person name="Pearson M."/>
            <person name="Poon T.W."/>
            <person name="Priest M."/>
            <person name="Roberts A."/>
            <person name="Saif S."/>
            <person name="Shea T."/>
            <person name="Sisk P."/>
            <person name="Sykes S."/>
            <person name="Wortman J."/>
            <person name="Nusbaum C."/>
            <person name="Birren B."/>
        </authorList>
    </citation>
    <scope>NUCLEOTIDE SEQUENCE [LARGE SCALE GENOMIC DNA]</scope>
    <source>
        <strain evidence="1 2">CBS 119918</strain>
    </source>
</reference>
<keyword evidence="2" id="KW-1185">Reference proteome</keyword>
<sequence>MEDFTLLVCSPLSYEIPKTPKDILIKIFVEIPTLLEGLDMTKESQEIESREILRRDLGQRSYAHEREVFKWRTRVGIADPTYMLEVN</sequence>
<name>A0A072NVC8_9EURO</name>
<organism evidence="1 2">
    <name type="scientific">Exophiala aquamarina CBS 119918</name>
    <dbReference type="NCBI Taxonomy" id="1182545"/>
    <lineage>
        <taxon>Eukaryota</taxon>
        <taxon>Fungi</taxon>
        <taxon>Dikarya</taxon>
        <taxon>Ascomycota</taxon>
        <taxon>Pezizomycotina</taxon>
        <taxon>Eurotiomycetes</taxon>
        <taxon>Chaetothyriomycetidae</taxon>
        <taxon>Chaetothyriales</taxon>
        <taxon>Herpotrichiellaceae</taxon>
        <taxon>Exophiala</taxon>
    </lineage>
</organism>
<dbReference type="GeneID" id="25287387"/>
<proteinExistence type="predicted"/>
<dbReference type="AlphaFoldDB" id="A0A072NVC8"/>
<dbReference type="RefSeq" id="XP_013254166.1">
    <property type="nucleotide sequence ID" value="XM_013398712.1"/>
</dbReference>
<protein>
    <submittedName>
        <fullName evidence="1">Uncharacterized protein</fullName>
    </submittedName>
</protein>
<dbReference type="STRING" id="1182545.A0A072NVC8"/>
<dbReference type="VEuPathDB" id="FungiDB:A1O9_12493"/>
<dbReference type="OrthoDB" id="3525185at2759"/>
<dbReference type="Proteomes" id="UP000027920">
    <property type="component" value="Unassembled WGS sequence"/>
</dbReference>
<accession>A0A072NVC8</accession>